<dbReference type="STRING" id="681398.PJIAN_4801"/>
<organism evidence="1 2">
    <name type="scientific">Paludibacter jiangxiensis</name>
    <dbReference type="NCBI Taxonomy" id="681398"/>
    <lineage>
        <taxon>Bacteria</taxon>
        <taxon>Pseudomonadati</taxon>
        <taxon>Bacteroidota</taxon>
        <taxon>Bacteroidia</taxon>
        <taxon>Bacteroidales</taxon>
        <taxon>Paludibacteraceae</taxon>
        <taxon>Paludibacter</taxon>
    </lineage>
</organism>
<dbReference type="RefSeq" id="WP_068706174.1">
    <property type="nucleotide sequence ID" value="NZ_BDCR01000004.1"/>
</dbReference>
<reference evidence="2" key="2">
    <citation type="journal article" date="2017" name="Genome Announc.">
        <title>Draft genome sequence of Paludibacter jiangxiensis NM7(T), a propionate-producing fermentative bacterium.</title>
        <authorList>
            <person name="Qiu Y.-L."/>
            <person name="Tourlousse D.M."/>
            <person name="Matsuura N."/>
            <person name="Ohashi A."/>
            <person name="Sekiguchi Y."/>
        </authorList>
    </citation>
    <scope>NUCLEOTIDE SEQUENCE [LARGE SCALE GENOMIC DNA]</scope>
    <source>
        <strain evidence="2">NM7</strain>
    </source>
</reference>
<reference evidence="2" key="1">
    <citation type="submission" date="2016-04" db="EMBL/GenBank/DDBJ databases">
        <title>Draft genome sequence of Paludibacter jiangxiensis strain NM7.</title>
        <authorList>
            <person name="Qiu Y."/>
            <person name="Matsuura N."/>
            <person name="Ohashi A."/>
            <person name="Tourlousse M.D."/>
            <person name="Sekiguchi Y."/>
        </authorList>
    </citation>
    <scope>NUCLEOTIDE SEQUENCE [LARGE SCALE GENOMIC DNA]</scope>
    <source>
        <strain evidence="2">NM7</strain>
    </source>
</reference>
<dbReference type="Proteomes" id="UP000076586">
    <property type="component" value="Unassembled WGS sequence"/>
</dbReference>
<comment type="caution">
    <text evidence="1">The sequence shown here is derived from an EMBL/GenBank/DDBJ whole genome shotgun (WGS) entry which is preliminary data.</text>
</comment>
<keyword evidence="2" id="KW-1185">Reference proteome</keyword>
<accession>A0A171ATN4</accession>
<keyword evidence="1" id="KW-0418">Kinase</keyword>
<dbReference type="EMBL" id="BDCR01000004">
    <property type="protein sequence ID" value="GAT64251.1"/>
    <property type="molecule type" value="Genomic_DNA"/>
</dbReference>
<dbReference type="Pfam" id="PF13189">
    <property type="entry name" value="Cytidylate_kin2"/>
    <property type="match status" value="1"/>
</dbReference>
<dbReference type="AlphaFoldDB" id="A0A171ATN4"/>
<name>A0A171ATN4_9BACT</name>
<protein>
    <submittedName>
        <fullName evidence="1">Cytidylate kinase</fullName>
    </submittedName>
</protein>
<dbReference type="Gene3D" id="3.40.50.300">
    <property type="entry name" value="P-loop containing nucleotide triphosphate hydrolases"/>
    <property type="match status" value="1"/>
</dbReference>
<dbReference type="GO" id="GO:0016301">
    <property type="term" value="F:kinase activity"/>
    <property type="evidence" value="ECO:0007669"/>
    <property type="project" value="UniProtKB-KW"/>
</dbReference>
<dbReference type="SUPFAM" id="SSF52540">
    <property type="entry name" value="P-loop containing nucleoside triphosphate hydrolases"/>
    <property type="match status" value="1"/>
</dbReference>
<gene>
    <name evidence="1" type="ORF">PJIAN_4801</name>
</gene>
<keyword evidence="1" id="KW-0808">Transferase</keyword>
<dbReference type="InterPro" id="IPR027417">
    <property type="entry name" value="P-loop_NTPase"/>
</dbReference>
<dbReference type="OrthoDB" id="9781180at2"/>
<evidence type="ECO:0000313" key="2">
    <source>
        <dbReference type="Proteomes" id="UP000076586"/>
    </source>
</evidence>
<proteinExistence type="predicted"/>
<sequence length="217" mass="24802">MSQNMPLIITISRQLGCGGAYIGEALANHFGISYADRDIISQTAQKLSLHERDIAHRDEKIITAWQTFLQSITRTPDRIEHQPLPPTDKELFLAEKEVIERLATERSAVIMGRCGSFILRNHPNHISLFLHACTPFRIQRLCEDCSVSETRAQKMIQESDKKRSEYVHQFTGQIWMDATKYDLSVRTDILGVEECTEGIIRVVEKIIAKKTCEVCEE</sequence>
<evidence type="ECO:0000313" key="1">
    <source>
        <dbReference type="EMBL" id="GAT64251.1"/>
    </source>
</evidence>